<sequence>MFFENLVHIVCADIAARDAHRPKFIDWNHALGANLSQILLCRPGCIGRILCLLRISSSGKVKSMPDTQEDAIIVTRISVPAAAPPPDNASYFEVRASGLPTNNREKVCVLHIG</sequence>
<protein>
    <submittedName>
        <fullName evidence="1">Uncharacterized protein</fullName>
    </submittedName>
</protein>
<proteinExistence type="predicted"/>
<reference evidence="1 2" key="1">
    <citation type="submission" date="2024-02" db="EMBL/GenBank/DDBJ databases">
        <title>Draft genome sequence of Collimonas sp. strain H4R21, an effective mineral-weathering bacterial strain isolated from the beech rhizosphere.</title>
        <authorList>
            <person name="Morin E."/>
            <person name="Uroz S."/>
            <person name="Leveau J.H.J."/>
            <person name="Kumar R."/>
            <person name="Rey M.W."/>
            <person name="Pham J."/>
        </authorList>
    </citation>
    <scope>NUCLEOTIDE SEQUENCE [LARGE SCALE GENOMIC DNA]</scope>
    <source>
        <strain evidence="1 2">H4R21</strain>
    </source>
</reference>
<dbReference type="RefSeq" id="WP_342829952.1">
    <property type="nucleotide sequence ID" value="NZ_JBANDC010000009.1"/>
</dbReference>
<dbReference type="EMBL" id="JBANDC010000009">
    <property type="protein sequence ID" value="MEM4988538.1"/>
    <property type="molecule type" value="Genomic_DNA"/>
</dbReference>
<gene>
    <name evidence="1" type="ORF">V8G57_14180</name>
</gene>
<dbReference type="Proteomes" id="UP001495910">
    <property type="component" value="Unassembled WGS sequence"/>
</dbReference>
<name>A0ABU9PWZ5_9BURK</name>
<organism evidence="1 2">
    <name type="scientific">Collimonas rhizosphaerae</name>
    <dbReference type="NCBI Taxonomy" id="3126357"/>
    <lineage>
        <taxon>Bacteria</taxon>
        <taxon>Pseudomonadati</taxon>
        <taxon>Pseudomonadota</taxon>
        <taxon>Betaproteobacteria</taxon>
        <taxon>Burkholderiales</taxon>
        <taxon>Oxalobacteraceae</taxon>
        <taxon>Collimonas</taxon>
    </lineage>
</organism>
<evidence type="ECO:0000313" key="2">
    <source>
        <dbReference type="Proteomes" id="UP001495910"/>
    </source>
</evidence>
<keyword evidence="2" id="KW-1185">Reference proteome</keyword>
<accession>A0ABU9PWZ5</accession>
<evidence type="ECO:0000313" key="1">
    <source>
        <dbReference type="EMBL" id="MEM4988538.1"/>
    </source>
</evidence>
<comment type="caution">
    <text evidence="1">The sequence shown here is derived from an EMBL/GenBank/DDBJ whole genome shotgun (WGS) entry which is preliminary data.</text>
</comment>